<feature type="compositionally biased region" description="Basic and acidic residues" evidence="1">
    <location>
        <begin position="39"/>
        <end position="53"/>
    </location>
</feature>
<evidence type="ECO:0000256" key="1">
    <source>
        <dbReference type="SAM" id="MobiDB-lite"/>
    </source>
</evidence>
<proteinExistence type="predicted"/>
<feature type="domain" description="Disabled homolog 2-interacting protein C-terminal" evidence="2">
    <location>
        <begin position="64"/>
        <end position="409"/>
    </location>
</feature>
<feature type="compositionally biased region" description="Polar residues" evidence="1">
    <location>
        <begin position="414"/>
        <end position="440"/>
    </location>
</feature>
<feature type="region of interest" description="Disordered" evidence="1">
    <location>
        <begin position="1"/>
        <end position="53"/>
    </location>
</feature>
<dbReference type="Proteomes" id="UP000593567">
    <property type="component" value="Unassembled WGS sequence"/>
</dbReference>
<feature type="compositionally biased region" description="Low complexity" evidence="1">
    <location>
        <begin position="227"/>
        <end position="236"/>
    </location>
</feature>
<name>A0A7J7K3U4_BUGNE</name>
<dbReference type="EMBL" id="VXIV02001394">
    <property type="protein sequence ID" value="KAF6033300.1"/>
    <property type="molecule type" value="Genomic_DNA"/>
</dbReference>
<evidence type="ECO:0000313" key="4">
    <source>
        <dbReference type="Proteomes" id="UP000593567"/>
    </source>
</evidence>
<evidence type="ECO:0000313" key="3">
    <source>
        <dbReference type="EMBL" id="KAF6033300.1"/>
    </source>
</evidence>
<feature type="region of interest" description="Disordered" evidence="1">
    <location>
        <begin position="410"/>
        <end position="440"/>
    </location>
</feature>
<dbReference type="AlphaFoldDB" id="A0A7J7K3U4"/>
<dbReference type="OrthoDB" id="5572587at2759"/>
<feature type="region of interest" description="Disordered" evidence="1">
    <location>
        <begin position="116"/>
        <end position="135"/>
    </location>
</feature>
<comment type="caution">
    <text evidence="3">The sequence shown here is derived from an EMBL/GenBank/DDBJ whole genome shotgun (WGS) entry which is preliminary data.</text>
</comment>
<organism evidence="3 4">
    <name type="scientific">Bugula neritina</name>
    <name type="common">Brown bryozoan</name>
    <name type="synonym">Sertularia neritina</name>
    <dbReference type="NCBI Taxonomy" id="10212"/>
    <lineage>
        <taxon>Eukaryota</taxon>
        <taxon>Metazoa</taxon>
        <taxon>Spiralia</taxon>
        <taxon>Lophotrochozoa</taxon>
        <taxon>Bryozoa</taxon>
        <taxon>Gymnolaemata</taxon>
        <taxon>Cheilostomatida</taxon>
        <taxon>Flustrina</taxon>
        <taxon>Buguloidea</taxon>
        <taxon>Bugulidae</taxon>
        <taxon>Bugula</taxon>
    </lineage>
</organism>
<dbReference type="InterPro" id="IPR021887">
    <property type="entry name" value="DAB2P_C"/>
</dbReference>
<protein>
    <recommendedName>
        <fullName evidence="2">Disabled homolog 2-interacting protein C-terminal domain-containing protein</fullName>
    </recommendedName>
</protein>
<dbReference type="Pfam" id="PF12004">
    <property type="entry name" value="DAB2P_C"/>
    <property type="match status" value="1"/>
</dbReference>
<feature type="region of interest" description="Disordered" evidence="1">
    <location>
        <begin position="87"/>
        <end position="108"/>
    </location>
</feature>
<feature type="region of interest" description="Disordered" evidence="1">
    <location>
        <begin position="164"/>
        <end position="200"/>
    </location>
</feature>
<evidence type="ECO:0000259" key="2">
    <source>
        <dbReference type="Pfam" id="PF12004"/>
    </source>
</evidence>
<feature type="region of interest" description="Disordered" evidence="1">
    <location>
        <begin position="219"/>
        <end position="259"/>
    </location>
</feature>
<reference evidence="3" key="1">
    <citation type="submission" date="2020-06" db="EMBL/GenBank/DDBJ databases">
        <title>Draft genome of Bugula neritina, a colonial animal packing powerful symbionts and potential medicines.</title>
        <authorList>
            <person name="Rayko M."/>
        </authorList>
    </citation>
    <scope>NUCLEOTIDE SEQUENCE [LARGE SCALE GENOMIC DNA]</scope>
    <source>
        <strain evidence="3">Kwan_BN1</strain>
    </source>
</reference>
<gene>
    <name evidence="3" type="ORF">EB796_008394</name>
</gene>
<keyword evidence="4" id="KW-1185">Reference proteome</keyword>
<sequence length="458" mass="51349">MDDGDDMNAASSSTHLNPAHLIQSESTPFLEVETNVTEVDSKSEADADDLPPHIDLKNLRKAKPVSLQPVNKDQPLAFVNPAFKHSTSSMLTSPRHKAGSEAGSSLEFTPLPNKFNSLNLRGRNKKGGEVKREGSSPMTLARYNHRDHTQTLGRSHHIDHAHSLSATNSMDISPRKESFPPLKHAADDLQSPDNSEFHRDEKRYGCAKFPAMELYPETAVRPQPDGSSSSVDSPTSNQLAEMHQSGADRPNTPTSSISWAGSQLSLNSQQTGIRNLQKSIDETSKIKQEYEAEVLVLRQQLLEAQTRLSGTESKLAYQAEQTNEVMEEWKARLDESEERLRAQQHEKDEQIKNIIQRLLAIEEDLRQEQQDMRSAISRKEQIIESQERRIRELDSANSKLQQNLNEMKAKLTSKGAQSNKQADSRSKPTSNFAIDPSDSNKTYKTTLYVADYQKSSFC</sequence>
<accession>A0A7J7K3U4</accession>